<accession>E0SF23</accession>
<name>E0SF23_DICD3</name>
<dbReference type="SUPFAM" id="SSF51197">
    <property type="entry name" value="Clavaminate synthase-like"/>
    <property type="match status" value="1"/>
</dbReference>
<reference evidence="2 3" key="1">
    <citation type="journal article" date="2011" name="J. Bacteriol.">
        <title>Genome sequence of the plant-pathogenic bacterium Dickeya dadantii 3937.</title>
        <authorList>
            <person name="Glasner J.D."/>
            <person name="Yang C.H."/>
            <person name="Reverchon S."/>
            <person name="Hugouvieux-Cotte-Pattat N."/>
            <person name="Condemine G."/>
            <person name="Bohin J.P."/>
            <person name="Van Gijsegem F."/>
            <person name="Yang S."/>
            <person name="Franza T."/>
            <person name="Expert D."/>
            <person name="Plunkett G. III"/>
            <person name="San Francisco M.J."/>
            <person name="Charkowski A.O."/>
            <person name="Py B."/>
            <person name="Bell K."/>
            <person name="Rauscher L."/>
            <person name="Rodriguez-Palenzuela P."/>
            <person name="Toussaint A."/>
            <person name="Holeva M.C."/>
            <person name="He S.Y."/>
            <person name="Douet V."/>
            <person name="Boccara M."/>
            <person name="Blanco C."/>
            <person name="Toth I."/>
            <person name="Anderson B.D."/>
            <person name="Biehl B.S."/>
            <person name="Mau B."/>
            <person name="Flynn S.M."/>
            <person name="Barras F."/>
            <person name="Lindeberg M."/>
            <person name="Birch P.R."/>
            <person name="Tsuyumu S."/>
            <person name="Shi X."/>
            <person name="Hibbing M."/>
            <person name="Yap M.N."/>
            <person name="Carpentier M."/>
            <person name="Dassa E."/>
            <person name="Umehara M."/>
            <person name="Kim J.F."/>
            <person name="Rusch M."/>
            <person name="Soni P."/>
            <person name="Mayhew G.F."/>
            <person name="Fouts D.E."/>
            <person name="Gill S.R."/>
            <person name="Blattner F.R."/>
            <person name="Keen N.T."/>
            <person name="Perna N.T."/>
        </authorList>
    </citation>
    <scope>NUCLEOTIDE SEQUENCE [LARGE SCALE GENOMIC DNA]</scope>
    <source>
        <strain evidence="2 3">3937</strain>
    </source>
</reference>
<evidence type="ECO:0000313" key="3">
    <source>
        <dbReference type="Proteomes" id="UP000006859"/>
    </source>
</evidence>
<organism evidence="2 3">
    <name type="scientific">Dickeya dadantii (strain 3937)</name>
    <name type="common">Erwinia chrysanthemi (strain 3937)</name>
    <dbReference type="NCBI Taxonomy" id="198628"/>
    <lineage>
        <taxon>Bacteria</taxon>
        <taxon>Pseudomonadati</taxon>
        <taxon>Pseudomonadota</taxon>
        <taxon>Gammaproteobacteria</taxon>
        <taxon>Enterobacterales</taxon>
        <taxon>Pectobacteriaceae</taxon>
        <taxon>Dickeya</taxon>
    </lineage>
</organism>
<gene>
    <name evidence="2" type="ordered locus">Dda3937_03770</name>
</gene>
<dbReference type="GO" id="GO:0033758">
    <property type="term" value="F:clavaminate synthase activity"/>
    <property type="evidence" value="ECO:0007669"/>
    <property type="project" value="UniProtKB-EC"/>
</dbReference>
<keyword evidence="3" id="KW-1185">Reference proteome</keyword>
<dbReference type="Gene3D" id="3.60.130.10">
    <property type="entry name" value="Clavaminate synthase-like"/>
    <property type="match status" value="1"/>
</dbReference>
<dbReference type="Proteomes" id="UP000006859">
    <property type="component" value="Chromosome"/>
</dbReference>
<dbReference type="InterPro" id="IPR042098">
    <property type="entry name" value="TauD-like_sf"/>
</dbReference>
<dbReference type="KEGG" id="ddd:Dda3937_03770"/>
<dbReference type="EMBL" id="CP002038">
    <property type="protein sequence ID" value="ADM98765.1"/>
    <property type="molecule type" value="Genomic_DNA"/>
</dbReference>
<protein>
    <submittedName>
        <fullName evidence="2">Clavaminate synthase 1</fullName>
        <ecNumber evidence="2">1.14.11.21</ecNumber>
    </submittedName>
</protein>
<evidence type="ECO:0000313" key="2">
    <source>
        <dbReference type="EMBL" id="ADM98765.1"/>
    </source>
</evidence>
<evidence type="ECO:0000256" key="1">
    <source>
        <dbReference type="ARBA" id="ARBA00023002"/>
    </source>
</evidence>
<sequence length="253" mass="28575">MDNSRSLPRNIRKELLHFKHFGNNEGFLYYPKIMEDIRPSLPENAIAHCGGNGEKSRKLLTLFGGHLGDPYSPTAVPGASPQLTSIFSSYGLLTARADSPTPVFTQPDFLLLYCRCETSVFKILVGIASLRHVITHVDRQTRIELCLPQYALRPGAISQEKTPFSLLSADRDPFLTCTPDLAYPLTSPARYALLKFDPLLKNSMQWLNLKRGDLLIIDSRRSTHTCVPFTPFFRQDSPYLTHMFVNKPNPTQH</sequence>
<dbReference type="eggNOG" id="ENOG5033PG2">
    <property type="taxonomic scope" value="Bacteria"/>
</dbReference>
<dbReference type="EC" id="1.14.11.21" evidence="2"/>
<dbReference type="HOGENOM" id="CLU_044078_1_0_6"/>
<dbReference type="AlphaFoldDB" id="E0SF23"/>
<proteinExistence type="predicted"/>
<dbReference type="STRING" id="198628.Dda3937_03770"/>
<keyword evidence="1 2" id="KW-0560">Oxidoreductase</keyword>